<dbReference type="InterPro" id="IPR051947">
    <property type="entry name" value="Sentrin-specific_protease"/>
</dbReference>
<dbReference type="Proteomes" id="UP000694427">
    <property type="component" value="Unplaced"/>
</dbReference>
<dbReference type="GO" id="GO:0090234">
    <property type="term" value="P:regulation of kinetochore assembly"/>
    <property type="evidence" value="ECO:0007669"/>
    <property type="project" value="TreeGrafter"/>
</dbReference>
<accession>A0A8C1J2X2</accession>
<dbReference type="Ensembl" id="ENSCCRT00010029045.1">
    <property type="protein sequence ID" value="ENSCCRP00010026463.1"/>
    <property type="gene ID" value="ENSCCRG00010011382.1"/>
</dbReference>
<feature type="transmembrane region" description="Helical" evidence="2">
    <location>
        <begin position="468"/>
        <end position="488"/>
    </location>
</feature>
<reference evidence="3" key="2">
    <citation type="submission" date="2025-09" db="UniProtKB">
        <authorList>
            <consortium name="Ensembl"/>
        </authorList>
    </citation>
    <scope>IDENTIFICATION</scope>
</reference>
<dbReference type="PANTHER" id="PTHR46896">
    <property type="entry name" value="SENTRIN-SPECIFIC PROTEASE"/>
    <property type="match status" value="1"/>
</dbReference>
<name>A0A8C1J2X2_CYPCA</name>
<evidence type="ECO:0000313" key="3">
    <source>
        <dbReference type="Ensembl" id="ENSCCRP00010026463.1"/>
    </source>
</evidence>
<dbReference type="GO" id="GO:0005737">
    <property type="term" value="C:cytoplasm"/>
    <property type="evidence" value="ECO:0007669"/>
    <property type="project" value="TreeGrafter"/>
</dbReference>
<dbReference type="GO" id="GO:0016926">
    <property type="term" value="P:protein desumoylation"/>
    <property type="evidence" value="ECO:0007669"/>
    <property type="project" value="TreeGrafter"/>
</dbReference>
<keyword evidence="2" id="KW-0812">Transmembrane</keyword>
<sequence>MIEATEPKTKMLRCFMKVSYIFTLAIVNCAISVLDKVRSFGQDRKNISKIKPLKRNAAGLQLLGTRTILTDQSDPEVKTESKDEPYTRCFEQPFKRFSYALQSTWRSDARKHLTNNPSVDMLSSNEEKETRNELDTQYEDLFSFADTDLFVGQKKTTFKNCEDTSPKKQLLRKYRMRDEFGNIMRRVRVKNPIAKKVILPKSPKRHVAQRLNSLTLNIRCFKVGMLTKNFRRSDALTNQCTFTVDYIEIANQERIEASDLMGCEWCTEQKLPALFLQTTPETCLHLQVQLDMSEDDSEMWCDCRSRNENEKYVVLIFENEITLSEQIILEEIFTEMGKRHNISCFPAKLSFEEASNRRLKAHQCAQKQELEEDELPVMSQVFQTIPFLSRFPFFCSFPFSSFSLPFYFFCFLLTSHFFCFLVHFPFLFIFNLLLLSCPFTSIFSFLLFPFFPFLFPFYFLFFSFSFPFYLISFCFPFLCPFTFFSFSLSFTSPFHFSFPFIFFIPFPFPFSF</sequence>
<dbReference type="PANTHER" id="PTHR46896:SF1">
    <property type="entry name" value="SENTRIN-SPECIFIC PROTEASE 6"/>
    <property type="match status" value="1"/>
</dbReference>
<dbReference type="AlphaFoldDB" id="A0A8C1J2X2"/>
<keyword evidence="2" id="KW-0472">Membrane</keyword>
<evidence type="ECO:0000256" key="1">
    <source>
        <dbReference type="ARBA" id="ARBA00022786"/>
    </source>
</evidence>
<keyword evidence="1" id="KW-0833">Ubl conjugation pathway</keyword>
<feature type="transmembrane region" description="Helical" evidence="2">
    <location>
        <begin position="15"/>
        <end position="34"/>
    </location>
</feature>
<proteinExistence type="predicted"/>
<reference evidence="3" key="1">
    <citation type="submission" date="2025-08" db="UniProtKB">
        <authorList>
            <consortium name="Ensembl"/>
        </authorList>
    </citation>
    <scope>IDENTIFICATION</scope>
</reference>
<dbReference type="GO" id="GO:0005634">
    <property type="term" value="C:nucleus"/>
    <property type="evidence" value="ECO:0007669"/>
    <property type="project" value="TreeGrafter"/>
</dbReference>
<feature type="transmembrane region" description="Helical" evidence="2">
    <location>
        <begin position="494"/>
        <end position="510"/>
    </location>
</feature>
<evidence type="ECO:0000256" key="2">
    <source>
        <dbReference type="SAM" id="Phobius"/>
    </source>
</evidence>
<organism evidence="3 4">
    <name type="scientific">Cyprinus carpio</name>
    <name type="common">Common carp</name>
    <dbReference type="NCBI Taxonomy" id="7962"/>
    <lineage>
        <taxon>Eukaryota</taxon>
        <taxon>Metazoa</taxon>
        <taxon>Chordata</taxon>
        <taxon>Craniata</taxon>
        <taxon>Vertebrata</taxon>
        <taxon>Euteleostomi</taxon>
        <taxon>Actinopterygii</taxon>
        <taxon>Neopterygii</taxon>
        <taxon>Teleostei</taxon>
        <taxon>Ostariophysi</taxon>
        <taxon>Cypriniformes</taxon>
        <taxon>Cyprinidae</taxon>
        <taxon>Cyprininae</taxon>
        <taxon>Cyprinus</taxon>
    </lineage>
</organism>
<evidence type="ECO:0000313" key="4">
    <source>
        <dbReference type="Proteomes" id="UP000694427"/>
    </source>
</evidence>
<dbReference type="GO" id="GO:0070139">
    <property type="term" value="F:SUMO-specific endopeptidase activity"/>
    <property type="evidence" value="ECO:0007669"/>
    <property type="project" value="TreeGrafter"/>
</dbReference>
<keyword evidence="4" id="KW-1185">Reference proteome</keyword>
<keyword evidence="2" id="KW-1133">Transmembrane helix</keyword>
<protein>
    <submittedName>
        <fullName evidence="3">SUMO specific peptidase 6b</fullName>
    </submittedName>
</protein>
<dbReference type="GO" id="GO:0090169">
    <property type="term" value="P:regulation of spindle assembly"/>
    <property type="evidence" value="ECO:0007669"/>
    <property type="project" value="TreeGrafter"/>
</dbReference>